<dbReference type="HAMAP" id="MF_01584">
    <property type="entry name" value="UPF0502"/>
    <property type="match status" value="1"/>
</dbReference>
<comment type="caution">
    <text evidence="3">The sequence shown here is derived from an EMBL/GenBank/DDBJ whole genome shotgun (WGS) entry which is preliminary data.</text>
</comment>
<dbReference type="PANTHER" id="PTHR38768:SF1">
    <property type="entry name" value="UPF0502 PROTEIN YCEH"/>
    <property type="match status" value="1"/>
</dbReference>
<dbReference type="InterPro" id="IPR029063">
    <property type="entry name" value="SAM-dependent_MTases_sf"/>
</dbReference>
<dbReference type="SUPFAM" id="SSF46785">
    <property type="entry name" value="Winged helix' DNA-binding domain"/>
    <property type="match status" value="2"/>
</dbReference>
<dbReference type="CDD" id="cd02440">
    <property type="entry name" value="AdoMet_MTases"/>
    <property type="match status" value="1"/>
</dbReference>
<feature type="domain" description="Methyltransferase" evidence="2">
    <location>
        <begin position="247"/>
        <end position="339"/>
    </location>
</feature>
<dbReference type="InterPro" id="IPR036388">
    <property type="entry name" value="WH-like_DNA-bd_sf"/>
</dbReference>
<dbReference type="RefSeq" id="WP_048695863.1">
    <property type="nucleotide sequence ID" value="NZ_HG764815.1"/>
</dbReference>
<protein>
    <recommendedName>
        <fullName evidence="2">Methyltransferase domain-containing protein</fullName>
    </recommendedName>
</protein>
<dbReference type="InterPro" id="IPR036390">
    <property type="entry name" value="WH_DNA-bd_sf"/>
</dbReference>
<dbReference type="Proteomes" id="UP000035763">
    <property type="component" value="Unassembled WGS sequence"/>
</dbReference>
<dbReference type="PANTHER" id="PTHR38768">
    <property type="entry name" value="UPF0502 PROTEIN YCEH"/>
    <property type="match status" value="1"/>
</dbReference>
<gene>
    <name evidence="3" type="ORF">BN11_680008</name>
</gene>
<dbReference type="AlphaFoldDB" id="W6K1N9"/>
<evidence type="ECO:0000313" key="3">
    <source>
        <dbReference type="EMBL" id="CCH75402.1"/>
    </source>
</evidence>
<dbReference type="OrthoDB" id="9805171at2"/>
<sequence length="411" mass="43903">MAHESAPEPTEVPTLDPVEQRVLGSLMEKQVTVSASYPLSLNGLQTACNQATSREPVTDYAASDIETVCRALKDRGLVRIVWAGAGSRVLKYHQRLEEALELAADEKAVLTVLLLRGEQTAGELKTRTDRLHKFAGREDVEIVLQRLAGRSLPLVQQLPRRPGQHDERWIHLLGPIAGLAPVAAAEPTVDRDVVVALGASARDEKVRAGYDAVASAYAAELGNELAGKPFDRWLLSHVADQAGGGPVADVGCGPGQTTAVLAAAGARVTGFDFSLAMLDEARALHPDVTFKAGDYTRLLRPPAASAWAAITAWYAFVHAAGSELVGIFSGLARVLQPGGVLAFCVHVGDEVRHVDELFGAATDLDFVLHDSQEVVDAVSAAGLVDVQWFLRSALPTEAQTPRLYVVARQPD</sequence>
<accession>W6K1N9</accession>
<name>W6K1N9_9MICO</name>
<dbReference type="Pfam" id="PF13649">
    <property type="entry name" value="Methyltransf_25"/>
    <property type="match status" value="1"/>
</dbReference>
<evidence type="ECO:0000259" key="2">
    <source>
        <dbReference type="Pfam" id="PF13649"/>
    </source>
</evidence>
<keyword evidence="4" id="KW-1185">Reference proteome</keyword>
<reference evidence="3 4" key="1">
    <citation type="journal article" date="2013" name="ISME J.">
        <title>A metabolic model for members of the genus Tetrasphaera involved in enhanced biological phosphorus removal.</title>
        <authorList>
            <person name="Kristiansen R."/>
            <person name="Nguyen H.T.T."/>
            <person name="Saunders A.M."/>
            <person name="Nielsen J.L."/>
            <person name="Wimmer R."/>
            <person name="Le V.Q."/>
            <person name="McIlroy S.J."/>
            <person name="Petrovski S."/>
            <person name="Seviour R.J."/>
            <person name="Calteau A."/>
            <person name="Nielsen K.L."/>
            <person name="Nielsen P.H."/>
        </authorList>
    </citation>
    <scope>NUCLEOTIDE SEQUENCE [LARGE SCALE GENOMIC DNA]</scope>
    <source>
        <strain evidence="3 4">Ben110</strain>
    </source>
</reference>
<proteinExistence type="inferred from homology"/>
<evidence type="ECO:0000313" key="4">
    <source>
        <dbReference type="Proteomes" id="UP000035763"/>
    </source>
</evidence>
<dbReference type="EMBL" id="CAJA01000494">
    <property type="protein sequence ID" value="CCH75402.1"/>
    <property type="molecule type" value="Genomic_DNA"/>
</dbReference>
<evidence type="ECO:0000256" key="1">
    <source>
        <dbReference type="HAMAP-Rule" id="MF_01584"/>
    </source>
</evidence>
<dbReference type="SUPFAM" id="SSF53335">
    <property type="entry name" value="S-adenosyl-L-methionine-dependent methyltransferases"/>
    <property type="match status" value="1"/>
</dbReference>
<dbReference type="InterPro" id="IPR007432">
    <property type="entry name" value="DUF480"/>
</dbReference>
<dbReference type="InterPro" id="IPR041698">
    <property type="entry name" value="Methyltransf_25"/>
</dbReference>
<comment type="similarity">
    <text evidence="1">Belongs to the UPF0502 family.</text>
</comment>
<organism evidence="3 4">
    <name type="scientific">Nostocoides australiense Ben110</name>
    <dbReference type="NCBI Taxonomy" id="1193182"/>
    <lineage>
        <taxon>Bacteria</taxon>
        <taxon>Bacillati</taxon>
        <taxon>Actinomycetota</taxon>
        <taxon>Actinomycetes</taxon>
        <taxon>Micrococcales</taxon>
        <taxon>Intrasporangiaceae</taxon>
        <taxon>Nostocoides</taxon>
    </lineage>
</organism>
<dbReference type="STRING" id="1193182.BN11_680008"/>
<dbReference type="Pfam" id="PF04337">
    <property type="entry name" value="DUF480"/>
    <property type="match status" value="1"/>
</dbReference>
<dbReference type="Gene3D" id="3.40.50.150">
    <property type="entry name" value="Vaccinia Virus protein VP39"/>
    <property type="match status" value="1"/>
</dbReference>
<dbReference type="Gene3D" id="1.10.10.10">
    <property type="entry name" value="Winged helix-like DNA-binding domain superfamily/Winged helix DNA-binding domain"/>
    <property type="match status" value="2"/>
</dbReference>